<evidence type="ECO:0000313" key="9">
    <source>
        <dbReference type="Proteomes" id="UP001141434"/>
    </source>
</evidence>
<comment type="caution">
    <text evidence="8">The sequence shown here is derived from an EMBL/GenBank/DDBJ whole genome shotgun (WGS) entry which is preliminary data.</text>
</comment>
<dbReference type="GO" id="GO:0006281">
    <property type="term" value="P:DNA repair"/>
    <property type="evidence" value="ECO:0007669"/>
    <property type="project" value="InterPro"/>
</dbReference>
<dbReference type="InterPro" id="IPR004026">
    <property type="entry name" value="Ada_DNA_repair_Zn-bd"/>
</dbReference>
<evidence type="ECO:0000256" key="3">
    <source>
        <dbReference type="ARBA" id="ARBA00023015"/>
    </source>
</evidence>
<evidence type="ECO:0000256" key="1">
    <source>
        <dbReference type="ARBA" id="ARBA00001947"/>
    </source>
</evidence>
<dbReference type="Gene3D" id="3.40.10.10">
    <property type="entry name" value="DNA Methylphosphotriester Repair Domain"/>
    <property type="match status" value="1"/>
</dbReference>
<dbReference type="GO" id="GO:0003700">
    <property type="term" value="F:DNA-binding transcription factor activity"/>
    <property type="evidence" value="ECO:0007669"/>
    <property type="project" value="InterPro"/>
</dbReference>
<evidence type="ECO:0000256" key="5">
    <source>
        <dbReference type="ARBA" id="ARBA00023159"/>
    </source>
</evidence>
<evidence type="ECO:0000313" key="8">
    <source>
        <dbReference type="EMBL" id="KAJ5104526.1"/>
    </source>
</evidence>
<dbReference type="SUPFAM" id="SSF57884">
    <property type="entry name" value="Ada DNA repair protein, N-terminal domain (N-Ada 10)"/>
    <property type="match status" value="1"/>
</dbReference>
<dbReference type="OrthoDB" id="2447880at2759"/>
<keyword evidence="9" id="KW-1185">Reference proteome</keyword>
<dbReference type="InterPro" id="IPR050204">
    <property type="entry name" value="AraC_XylS_family_regulators"/>
</dbReference>
<feature type="domain" description="HTH araC/xylS-type" evidence="7">
    <location>
        <begin position="102"/>
        <end position="149"/>
    </location>
</feature>
<keyword evidence="2" id="KW-0808">Transferase</keyword>
<dbReference type="Pfam" id="PF02805">
    <property type="entry name" value="Ada_Zn_binding"/>
    <property type="match status" value="1"/>
</dbReference>
<name>A0A9W9FQF0_9EURO</name>
<keyword evidence="4" id="KW-0238">DNA-binding</keyword>
<reference evidence="8" key="1">
    <citation type="submission" date="2022-11" db="EMBL/GenBank/DDBJ databases">
        <authorList>
            <person name="Petersen C."/>
        </authorList>
    </citation>
    <scope>NUCLEOTIDE SEQUENCE</scope>
    <source>
        <strain evidence="8">IBT 34128</strain>
    </source>
</reference>
<dbReference type="GO" id="GO:0008270">
    <property type="term" value="F:zinc ion binding"/>
    <property type="evidence" value="ECO:0007669"/>
    <property type="project" value="InterPro"/>
</dbReference>
<keyword evidence="5" id="KW-0010">Activator</keyword>
<dbReference type="InterPro" id="IPR009057">
    <property type="entry name" value="Homeodomain-like_sf"/>
</dbReference>
<keyword evidence="6" id="KW-0804">Transcription</keyword>
<comment type="cofactor">
    <cofactor evidence="1">
        <name>Zn(2+)</name>
        <dbReference type="ChEBI" id="CHEBI:29105"/>
    </cofactor>
</comment>
<dbReference type="AlphaFoldDB" id="A0A9W9FQF0"/>
<dbReference type="Gene3D" id="1.10.10.60">
    <property type="entry name" value="Homeodomain-like"/>
    <property type="match status" value="1"/>
</dbReference>
<dbReference type="GeneID" id="81391623"/>
<evidence type="ECO:0000259" key="7">
    <source>
        <dbReference type="PROSITE" id="PS01124"/>
    </source>
</evidence>
<dbReference type="PANTHER" id="PTHR46796">
    <property type="entry name" value="HTH-TYPE TRANSCRIPTIONAL ACTIVATOR RHAS-RELATED"/>
    <property type="match status" value="1"/>
</dbReference>
<dbReference type="GO" id="GO:0032259">
    <property type="term" value="P:methylation"/>
    <property type="evidence" value="ECO:0007669"/>
    <property type="project" value="UniProtKB-KW"/>
</dbReference>
<dbReference type="PANTHER" id="PTHR46796:SF6">
    <property type="entry name" value="ARAC SUBFAMILY"/>
    <property type="match status" value="1"/>
</dbReference>
<keyword evidence="2" id="KW-0489">Methyltransferase</keyword>
<evidence type="ECO:0000256" key="4">
    <source>
        <dbReference type="ARBA" id="ARBA00023125"/>
    </source>
</evidence>
<dbReference type="SUPFAM" id="SSF46689">
    <property type="entry name" value="Homeodomain-like"/>
    <property type="match status" value="1"/>
</dbReference>
<dbReference type="RefSeq" id="XP_056513522.1">
    <property type="nucleotide sequence ID" value="XM_056652455.1"/>
</dbReference>
<dbReference type="PROSITE" id="PS01124">
    <property type="entry name" value="HTH_ARAC_FAMILY_2"/>
    <property type="match status" value="1"/>
</dbReference>
<dbReference type="InterPro" id="IPR035451">
    <property type="entry name" value="Ada-like_dom_sf"/>
</dbReference>
<dbReference type="EMBL" id="JAPMSZ010000004">
    <property type="protein sequence ID" value="KAJ5104526.1"/>
    <property type="molecule type" value="Genomic_DNA"/>
</dbReference>
<evidence type="ECO:0000256" key="6">
    <source>
        <dbReference type="ARBA" id="ARBA00023163"/>
    </source>
</evidence>
<keyword evidence="3" id="KW-0805">Transcription regulation</keyword>
<reference evidence="8" key="2">
    <citation type="journal article" date="2023" name="IMA Fungus">
        <title>Comparative genomic study of the Penicillium genus elucidates a diverse pangenome and 15 lateral gene transfer events.</title>
        <authorList>
            <person name="Petersen C."/>
            <person name="Sorensen T."/>
            <person name="Nielsen M.R."/>
            <person name="Sondergaard T.E."/>
            <person name="Sorensen J.L."/>
            <person name="Fitzpatrick D.A."/>
            <person name="Frisvad J.C."/>
            <person name="Nielsen K.L."/>
        </authorList>
    </citation>
    <scope>NUCLEOTIDE SEQUENCE</scope>
    <source>
        <strain evidence="8">IBT 34128</strain>
    </source>
</reference>
<dbReference type="InterPro" id="IPR018060">
    <property type="entry name" value="HTH_AraC"/>
</dbReference>
<gene>
    <name evidence="8" type="ORF">NUU61_001873</name>
</gene>
<accession>A0A9W9FQF0</accession>
<organism evidence="8 9">
    <name type="scientific">Penicillium alfredii</name>
    <dbReference type="NCBI Taxonomy" id="1506179"/>
    <lineage>
        <taxon>Eukaryota</taxon>
        <taxon>Fungi</taxon>
        <taxon>Dikarya</taxon>
        <taxon>Ascomycota</taxon>
        <taxon>Pezizomycotina</taxon>
        <taxon>Eurotiomycetes</taxon>
        <taxon>Eurotiomycetidae</taxon>
        <taxon>Eurotiales</taxon>
        <taxon>Aspergillaceae</taxon>
        <taxon>Penicillium</taxon>
    </lineage>
</organism>
<dbReference type="GO" id="GO:0008168">
    <property type="term" value="F:methyltransferase activity"/>
    <property type="evidence" value="ECO:0007669"/>
    <property type="project" value="UniProtKB-KW"/>
</dbReference>
<dbReference type="GO" id="GO:0043565">
    <property type="term" value="F:sequence-specific DNA binding"/>
    <property type="evidence" value="ECO:0007669"/>
    <property type="project" value="InterPro"/>
</dbReference>
<dbReference type="Proteomes" id="UP001141434">
    <property type="component" value="Unassembled WGS sequence"/>
</dbReference>
<evidence type="ECO:0000256" key="2">
    <source>
        <dbReference type="ARBA" id="ARBA00022603"/>
    </source>
</evidence>
<sequence length="259" mass="28375">MANPTSPQRIPRLRSSRSALVSERWQAIAHRDATIDSFVYGVLTTKIYCRPSCSARLARRANVCFYDTPAQAEQAGFRPCKRCRPHSGQTAAQSNPQAAMVDRACTMIREHVAAGLKPRLQDLATQAGLTPSHFHRMFKKHMGLTPGQYASDVAHRDMAPSASRTPSTPELETLQQDLVVNGDRSDLLNLDQGEGQSRDLAGMLTPGSGDFPVIPDEPWNDFDVLLAADQDPPWLLDSLIDPKISAESGQGSNQVVFPI</sequence>
<protein>
    <submittedName>
        <fullName evidence="8">Transcriptional regulator family: Helix-turn-helix</fullName>
    </submittedName>
</protein>
<proteinExistence type="predicted"/>